<accession>A0A368NEY5</accession>
<dbReference type="PANTHER" id="PTHR12110">
    <property type="entry name" value="HYDROXYPYRUVATE ISOMERASE"/>
    <property type="match status" value="1"/>
</dbReference>
<dbReference type="PANTHER" id="PTHR12110:SF53">
    <property type="entry name" value="BLR5974 PROTEIN"/>
    <property type="match status" value="1"/>
</dbReference>
<dbReference type="SUPFAM" id="SSF51658">
    <property type="entry name" value="Xylose isomerase-like"/>
    <property type="match status" value="1"/>
</dbReference>
<dbReference type="GO" id="GO:0016853">
    <property type="term" value="F:isomerase activity"/>
    <property type="evidence" value="ECO:0007669"/>
    <property type="project" value="UniProtKB-KW"/>
</dbReference>
<dbReference type="EMBL" id="QPHM01000001">
    <property type="protein sequence ID" value="RCU48660.1"/>
    <property type="molecule type" value="Genomic_DNA"/>
</dbReference>
<dbReference type="Proteomes" id="UP000252189">
    <property type="component" value="Unassembled WGS sequence"/>
</dbReference>
<keyword evidence="3" id="KW-0413">Isomerase</keyword>
<proteinExistence type="predicted"/>
<dbReference type="Gene3D" id="3.20.20.150">
    <property type="entry name" value="Divalent-metal-dependent TIM barrel enzymes"/>
    <property type="match status" value="1"/>
</dbReference>
<feature type="region of interest" description="Disordered" evidence="1">
    <location>
        <begin position="1"/>
        <end position="33"/>
    </location>
</feature>
<sequence>MSARRAPQNGAARCTVSSTTVRSDSGPVSAMPPVSNRTHKLLLFDRMGASTTPWLPVGFMRRTAYAGVESGHMTLTERIGVDTGQGLSIAEAVEWAAGNDVHYVDVCLDSTPIDPDGYDDDEVTSIRETCTNHDISLGLHTLSAVNVAETSAHVDDAVDAYLRAYVDIGDLVGADRVIVHGGYHFTDDYEARVAASKARLTRAIEYAADAEPDLLLENHNVEPDASEMHYVPVTLDEVTGYFDDLEADGLGWAFNPPHARQFPEDIDGYFEALGPDLCAEVRLNDNHGDVEEHLAPGEGDLDFDAMFQLIEGSGYDGHYMLAFGTLEDMLEGREYLLDRYSGMAGV</sequence>
<gene>
    <name evidence="3" type="ORF">DU504_09120</name>
</gene>
<organism evidence="3 4">
    <name type="scientific">Haloplanus salinus</name>
    <dbReference type="NCBI Taxonomy" id="1126245"/>
    <lineage>
        <taxon>Archaea</taxon>
        <taxon>Methanobacteriati</taxon>
        <taxon>Methanobacteriota</taxon>
        <taxon>Stenosarchaea group</taxon>
        <taxon>Halobacteria</taxon>
        <taxon>Halobacteriales</taxon>
        <taxon>Haloferacaceae</taxon>
        <taxon>Haloplanus</taxon>
    </lineage>
</organism>
<dbReference type="InterPro" id="IPR050312">
    <property type="entry name" value="IolE/XylAMocC-like"/>
</dbReference>
<keyword evidence="4" id="KW-1185">Reference proteome</keyword>
<evidence type="ECO:0000313" key="3">
    <source>
        <dbReference type="EMBL" id="RCU48660.1"/>
    </source>
</evidence>
<evidence type="ECO:0000313" key="4">
    <source>
        <dbReference type="Proteomes" id="UP000252189"/>
    </source>
</evidence>
<evidence type="ECO:0000259" key="2">
    <source>
        <dbReference type="Pfam" id="PF01261"/>
    </source>
</evidence>
<protein>
    <submittedName>
        <fullName evidence="3">Sugar phosphate isomerase/epimerase</fullName>
    </submittedName>
</protein>
<dbReference type="InterPro" id="IPR036237">
    <property type="entry name" value="Xyl_isomerase-like_sf"/>
</dbReference>
<name>A0A368NEY5_9EURY</name>
<dbReference type="AlphaFoldDB" id="A0A368NEY5"/>
<feature type="domain" description="Xylose isomerase-like TIM barrel" evidence="2">
    <location>
        <begin position="94"/>
        <end position="323"/>
    </location>
</feature>
<comment type="caution">
    <text evidence="3">The sequence shown here is derived from an EMBL/GenBank/DDBJ whole genome shotgun (WGS) entry which is preliminary data.</text>
</comment>
<evidence type="ECO:0000256" key="1">
    <source>
        <dbReference type="SAM" id="MobiDB-lite"/>
    </source>
</evidence>
<dbReference type="InterPro" id="IPR013022">
    <property type="entry name" value="Xyl_isomerase-like_TIM-brl"/>
</dbReference>
<reference evidence="3 4" key="1">
    <citation type="submission" date="2018-07" db="EMBL/GenBank/DDBJ databases">
        <title>Genome sequences of Haloplanus salinus JCM 18368T.</title>
        <authorList>
            <person name="Kim Y.B."/>
            <person name="Roh S.W."/>
        </authorList>
    </citation>
    <scope>NUCLEOTIDE SEQUENCE [LARGE SCALE GENOMIC DNA]</scope>
    <source>
        <strain evidence="3 4">JCM 18368</strain>
    </source>
</reference>
<dbReference type="Pfam" id="PF01261">
    <property type="entry name" value="AP_endonuc_2"/>
    <property type="match status" value="1"/>
</dbReference>